<keyword evidence="7" id="KW-0418">Kinase</keyword>
<reference evidence="15" key="1">
    <citation type="journal article" date="2019" name="Int. J. Syst. Evol. Microbiol.">
        <title>The Global Catalogue of Microorganisms (GCM) 10K type strain sequencing project: providing services to taxonomists for standard genome sequencing and annotation.</title>
        <authorList>
            <consortium name="The Broad Institute Genomics Platform"/>
            <consortium name="The Broad Institute Genome Sequencing Center for Infectious Disease"/>
            <person name="Wu L."/>
            <person name="Ma J."/>
        </authorList>
    </citation>
    <scope>NUCLEOTIDE SEQUENCE [LARGE SCALE GENOMIC DNA]</scope>
    <source>
        <strain evidence="15">VKM B-3159</strain>
    </source>
</reference>
<organism evidence="14 15">
    <name type="scientific">Methylophilus aquaticus</name>
    <dbReference type="NCBI Taxonomy" id="1971610"/>
    <lineage>
        <taxon>Bacteria</taxon>
        <taxon>Pseudomonadati</taxon>
        <taxon>Pseudomonadota</taxon>
        <taxon>Betaproteobacteria</taxon>
        <taxon>Nitrosomonadales</taxon>
        <taxon>Methylophilaceae</taxon>
        <taxon>Methylophilus</taxon>
    </lineage>
</organism>
<dbReference type="Pfam" id="PF01288">
    <property type="entry name" value="HPPK"/>
    <property type="match status" value="1"/>
</dbReference>
<evidence type="ECO:0000256" key="8">
    <source>
        <dbReference type="ARBA" id="ARBA00022840"/>
    </source>
</evidence>
<dbReference type="EC" id="2.7.6.3" evidence="3"/>
<keyword evidence="6" id="KW-0547">Nucleotide-binding</keyword>
<comment type="caution">
    <text evidence="14">The sequence shown here is derived from an EMBL/GenBank/DDBJ whole genome shotgun (WGS) entry which is preliminary data.</text>
</comment>
<evidence type="ECO:0000256" key="10">
    <source>
        <dbReference type="ARBA" id="ARBA00029409"/>
    </source>
</evidence>
<evidence type="ECO:0000256" key="2">
    <source>
        <dbReference type="ARBA" id="ARBA00005810"/>
    </source>
</evidence>
<dbReference type="EMBL" id="JAVCAP010000002">
    <property type="protein sequence ID" value="MDP8566771.1"/>
    <property type="molecule type" value="Genomic_DNA"/>
</dbReference>
<accession>A0ABT9JRN5</accession>
<keyword evidence="8" id="KW-0067">ATP-binding</keyword>
<proteinExistence type="inferred from homology"/>
<keyword evidence="5 14" id="KW-0808">Transferase</keyword>
<dbReference type="Proteomes" id="UP001225906">
    <property type="component" value="Unassembled WGS sequence"/>
</dbReference>
<evidence type="ECO:0000259" key="13">
    <source>
        <dbReference type="Pfam" id="PF01288"/>
    </source>
</evidence>
<gene>
    <name evidence="14" type="primary">folK</name>
    <name evidence="14" type="ORF">Q9291_02800</name>
</gene>
<dbReference type="SUPFAM" id="SSF55083">
    <property type="entry name" value="6-hydroxymethyl-7,8-dihydropterin pyrophosphokinase, HPPK"/>
    <property type="match status" value="1"/>
</dbReference>
<evidence type="ECO:0000256" key="5">
    <source>
        <dbReference type="ARBA" id="ARBA00022679"/>
    </source>
</evidence>
<evidence type="ECO:0000256" key="1">
    <source>
        <dbReference type="ARBA" id="ARBA00005051"/>
    </source>
</evidence>
<evidence type="ECO:0000256" key="7">
    <source>
        <dbReference type="ARBA" id="ARBA00022777"/>
    </source>
</evidence>
<comment type="similarity">
    <text evidence="2">Belongs to the HPPK family.</text>
</comment>
<evidence type="ECO:0000256" key="9">
    <source>
        <dbReference type="ARBA" id="ARBA00022909"/>
    </source>
</evidence>
<keyword evidence="15" id="KW-1185">Reference proteome</keyword>
<dbReference type="PANTHER" id="PTHR43071:SF1">
    <property type="entry name" value="2-AMINO-4-HYDROXY-6-HYDROXYMETHYLDIHYDROPTERIDINE PYROPHOSPHOKINASE"/>
    <property type="match status" value="1"/>
</dbReference>
<dbReference type="NCBIfam" id="TIGR01498">
    <property type="entry name" value="folK"/>
    <property type="match status" value="1"/>
</dbReference>
<feature type="domain" description="7,8-dihydro-6-hydroxymethylpterin-pyrophosphokinase" evidence="13">
    <location>
        <begin position="6"/>
        <end position="133"/>
    </location>
</feature>
<evidence type="ECO:0000256" key="3">
    <source>
        <dbReference type="ARBA" id="ARBA00013253"/>
    </source>
</evidence>
<dbReference type="InterPro" id="IPR035907">
    <property type="entry name" value="Hppk_sf"/>
</dbReference>
<evidence type="ECO:0000256" key="11">
    <source>
        <dbReference type="ARBA" id="ARBA00029766"/>
    </source>
</evidence>
<dbReference type="PANTHER" id="PTHR43071">
    <property type="entry name" value="2-AMINO-4-HYDROXY-6-HYDROXYMETHYLDIHYDROPTERIDINE PYROPHOSPHOKINASE"/>
    <property type="match status" value="1"/>
</dbReference>
<evidence type="ECO:0000256" key="12">
    <source>
        <dbReference type="ARBA" id="ARBA00033413"/>
    </source>
</evidence>
<dbReference type="RefSeq" id="WP_306388473.1">
    <property type="nucleotide sequence ID" value="NZ_JAVCAP010000002.1"/>
</dbReference>
<dbReference type="CDD" id="cd00483">
    <property type="entry name" value="HPPK"/>
    <property type="match status" value="1"/>
</dbReference>
<dbReference type="InterPro" id="IPR000550">
    <property type="entry name" value="Hppk"/>
</dbReference>
<keyword evidence="9" id="KW-0289">Folate biosynthesis</keyword>
<evidence type="ECO:0000256" key="4">
    <source>
        <dbReference type="ARBA" id="ARBA00016218"/>
    </source>
</evidence>
<evidence type="ECO:0000313" key="14">
    <source>
        <dbReference type="EMBL" id="MDP8566771.1"/>
    </source>
</evidence>
<comment type="pathway">
    <text evidence="1">Cofactor biosynthesis; tetrahydrofolate biosynthesis; 2-amino-4-hydroxy-6-hydroxymethyl-7,8-dihydropteridine diphosphate from 7,8-dihydroneopterin triphosphate: step 4/4.</text>
</comment>
<name>A0ABT9JRN5_9PROT</name>
<dbReference type="Gene3D" id="3.30.70.560">
    <property type="entry name" value="7,8-Dihydro-6-hydroxymethylpterin-pyrophosphokinase HPPK"/>
    <property type="match status" value="1"/>
</dbReference>
<sequence>MALALIALGSNLQQPQSQVEKAIQTLASTPGLQLIRASSLYATAPVGYDNQPDFINAVVQVETELAAPQLMQWLLDTEQAFGRERPFPNAPRILDLDLLDYDHMQLDTQLLKLPHPRMHERGFVMLPLAEIVPDYVLHHALANGQTAVEWATRFEHDAVRKLA</sequence>
<comment type="function">
    <text evidence="10">Catalyzes the transfer of pyrophosphate from adenosine triphosphate (ATP) to 6-hydroxymethyl-7,8-dihydropterin, an enzymatic step in folate biosynthesis pathway.</text>
</comment>
<evidence type="ECO:0000313" key="15">
    <source>
        <dbReference type="Proteomes" id="UP001225906"/>
    </source>
</evidence>
<evidence type="ECO:0000256" key="6">
    <source>
        <dbReference type="ARBA" id="ARBA00022741"/>
    </source>
</evidence>
<dbReference type="GO" id="GO:0003848">
    <property type="term" value="F:2-amino-4-hydroxy-6-hydroxymethyldihydropteridine diphosphokinase activity"/>
    <property type="evidence" value="ECO:0007669"/>
    <property type="project" value="UniProtKB-EC"/>
</dbReference>
<protein>
    <recommendedName>
        <fullName evidence="4">2-amino-4-hydroxy-6-hydroxymethyldihydropteridine pyrophosphokinase</fullName>
        <ecNumber evidence="3">2.7.6.3</ecNumber>
    </recommendedName>
    <alternativeName>
        <fullName evidence="11">6-hydroxymethyl-7,8-dihydropterin pyrophosphokinase</fullName>
    </alternativeName>
    <alternativeName>
        <fullName evidence="12">7,8-dihydro-6-hydroxymethylpterin-pyrophosphokinase</fullName>
    </alternativeName>
</protein>